<feature type="transmembrane region" description="Helical" evidence="6">
    <location>
        <begin position="257"/>
        <end position="282"/>
    </location>
</feature>
<evidence type="ECO:0000313" key="8">
    <source>
        <dbReference type="Proteomes" id="UP000085678"/>
    </source>
</evidence>
<dbReference type="OMA" id="NINGWIE"/>
<evidence type="ECO:0000256" key="2">
    <source>
        <dbReference type="ARBA" id="ARBA00022692"/>
    </source>
</evidence>
<feature type="transmembrane region" description="Helical" evidence="6">
    <location>
        <begin position="161"/>
        <end position="181"/>
    </location>
</feature>
<dbReference type="InterPro" id="IPR000276">
    <property type="entry name" value="GPCR_Rhodpsn"/>
</dbReference>
<dbReference type="KEGG" id="lak:106169038"/>
<dbReference type="Gene3D" id="1.20.1070.10">
    <property type="entry name" value="Rhodopsin 7-helix transmembrane proteins"/>
    <property type="match status" value="1"/>
</dbReference>
<name>A0A1S3J0K5_LINAN</name>
<evidence type="ECO:0000259" key="7">
    <source>
        <dbReference type="PROSITE" id="PS50262"/>
    </source>
</evidence>
<dbReference type="PROSITE" id="PS50262">
    <property type="entry name" value="G_PROTEIN_RECEP_F1_2"/>
    <property type="match status" value="1"/>
</dbReference>
<dbReference type="InterPro" id="IPR017452">
    <property type="entry name" value="GPCR_Rhodpsn_7TM"/>
</dbReference>
<feature type="transmembrane region" description="Helical" evidence="6">
    <location>
        <begin position="122"/>
        <end position="140"/>
    </location>
</feature>
<dbReference type="GO" id="GO:0016020">
    <property type="term" value="C:membrane"/>
    <property type="evidence" value="ECO:0007669"/>
    <property type="project" value="UniProtKB-SubCell"/>
</dbReference>
<evidence type="ECO:0000313" key="9">
    <source>
        <dbReference type="RefSeq" id="XP_013403781.1"/>
    </source>
</evidence>
<sequence>MADVQENHTGVVHLMDHVMSHSNNDNDTDQYKHFYFIARQITGLYVFPVLCTFGIIGSILTLVVLSQKPMRSSTNVYLSALAVSDMIKLINDFLYFMTVFLYVTSPATGQKMYAYLYPFSHFVFQMSVCVSSWLLVSVAVERYVLVCHAMWGKTMCTTQRATVVSVVIYLVMSGIAIPSALRYKTVKVFDNSTGMYHLDVDLTELWKNKEFVTAYTWIQNLLRSVIPLFILAIMNFQIIRAIRATRANKKRSQRHRITVMLLSVIVLFLMCVTPDAIMSTVFEIGYHENENCLAKGIREITDTLLCVNAAVNIILYSAFNSKFRKCFCILFCKCCTDERMDTMVKEGLSTTNVPARLAVNRDVRYTRLLGTNASCPVFLNVSSTATFLKCDSQIALTPIKEDWNGNCEQRGTTVVRPGLRRHTVEQFPCTASSGSVNSRRESGCSNGVVKFSVGIEEE</sequence>
<comment type="subcellular location">
    <subcellularLocation>
        <location evidence="1">Membrane</location>
    </subcellularLocation>
</comment>
<evidence type="ECO:0000256" key="3">
    <source>
        <dbReference type="ARBA" id="ARBA00022989"/>
    </source>
</evidence>
<feature type="transmembrane region" description="Helical" evidence="6">
    <location>
        <begin position="214"/>
        <end position="236"/>
    </location>
</feature>
<dbReference type="Proteomes" id="UP000085678">
    <property type="component" value="Unplaced"/>
</dbReference>
<dbReference type="PANTHER" id="PTHR46641">
    <property type="entry name" value="FMRFAMIDE RECEPTOR-RELATED"/>
    <property type="match status" value="1"/>
</dbReference>
<dbReference type="AlphaFoldDB" id="A0A1S3J0K5"/>
<keyword evidence="4 6" id="KW-0472">Membrane</keyword>
<proteinExistence type="inferred from homology"/>
<accession>A0A1S3J0K5</accession>
<dbReference type="CDD" id="cd14978">
    <property type="entry name" value="7tmA_FMRFamide_R-like"/>
    <property type="match status" value="1"/>
</dbReference>
<dbReference type="GO" id="GO:0004930">
    <property type="term" value="F:G protein-coupled receptor activity"/>
    <property type="evidence" value="ECO:0007669"/>
    <property type="project" value="UniProtKB-KW"/>
</dbReference>
<dbReference type="PROSITE" id="PS00237">
    <property type="entry name" value="G_PROTEIN_RECEP_F1_1"/>
    <property type="match status" value="1"/>
</dbReference>
<keyword evidence="5 9" id="KW-0675">Receptor</keyword>
<dbReference type="STRING" id="7574.A0A1S3J0K5"/>
<dbReference type="GeneID" id="106169038"/>
<keyword evidence="3 6" id="KW-1133">Transmembrane helix</keyword>
<dbReference type="OrthoDB" id="10011262at2759"/>
<dbReference type="InParanoid" id="A0A1S3J0K5"/>
<keyword evidence="5" id="KW-0807">Transducer</keyword>
<gene>
    <name evidence="9" type="primary">LOC106169038</name>
</gene>
<dbReference type="PANTHER" id="PTHR46641:SF2">
    <property type="entry name" value="FMRFAMIDE RECEPTOR"/>
    <property type="match status" value="1"/>
</dbReference>
<protein>
    <submittedName>
        <fullName evidence="9">FMRFamide receptor</fullName>
    </submittedName>
</protein>
<evidence type="ECO:0000256" key="4">
    <source>
        <dbReference type="ARBA" id="ARBA00023136"/>
    </source>
</evidence>
<feature type="domain" description="G-protein coupled receptors family 1 profile" evidence="7">
    <location>
        <begin position="57"/>
        <end position="316"/>
    </location>
</feature>
<dbReference type="RefSeq" id="XP_013403781.1">
    <property type="nucleotide sequence ID" value="XM_013548327.1"/>
</dbReference>
<keyword evidence="8" id="KW-1185">Reference proteome</keyword>
<comment type="similarity">
    <text evidence="5">Belongs to the G-protein coupled receptor 1 family.</text>
</comment>
<dbReference type="PRINTS" id="PR00237">
    <property type="entry name" value="GPCRRHODOPSN"/>
</dbReference>
<evidence type="ECO:0000256" key="1">
    <source>
        <dbReference type="ARBA" id="ARBA00004370"/>
    </source>
</evidence>
<evidence type="ECO:0000256" key="5">
    <source>
        <dbReference type="RuleBase" id="RU000688"/>
    </source>
</evidence>
<dbReference type="InterPro" id="IPR052954">
    <property type="entry name" value="GPCR-Ligand_Int"/>
</dbReference>
<reference evidence="9" key="1">
    <citation type="submission" date="2025-08" db="UniProtKB">
        <authorList>
            <consortium name="RefSeq"/>
        </authorList>
    </citation>
    <scope>IDENTIFICATION</scope>
    <source>
        <tissue evidence="9">Gonads</tissue>
    </source>
</reference>
<keyword evidence="2 5" id="KW-0812">Transmembrane</keyword>
<organism evidence="8 9">
    <name type="scientific">Lingula anatina</name>
    <name type="common">Brachiopod</name>
    <name type="synonym">Lingula unguis</name>
    <dbReference type="NCBI Taxonomy" id="7574"/>
    <lineage>
        <taxon>Eukaryota</taxon>
        <taxon>Metazoa</taxon>
        <taxon>Spiralia</taxon>
        <taxon>Lophotrochozoa</taxon>
        <taxon>Brachiopoda</taxon>
        <taxon>Linguliformea</taxon>
        <taxon>Lingulata</taxon>
        <taxon>Lingulida</taxon>
        <taxon>Linguloidea</taxon>
        <taxon>Lingulidae</taxon>
        <taxon>Lingula</taxon>
    </lineage>
</organism>
<feature type="transmembrane region" description="Helical" evidence="6">
    <location>
        <begin position="77"/>
        <end position="102"/>
    </location>
</feature>
<dbReference type="Pfam" id="PF00001">
    <property type="entry name" value="7tm_1"/>
    <property type="match status" value="1"/>
</dbReference>
<evidence type="ECO:0000256" key="6">
    <source>
        <dbReference type="SAM" id="Phobius"/>
    </source>
</evidence>
<keyword evidence="5" id="KW-0297">G-protein coupled receptor</keyword>
<feature type="transmembrane region" description="Helical" evidence="6">
    <location>
        <begin position="44"/>
        <end position="65"/>
    </location>
</feature>
<dbReference type="SUPFAM" id="SSF81321">
    <property type="entry name" value="Family A G protein-coupled receptor-like"/>
    <property type="match status" value="1"/>
</dbReference>